<dbReference type="GO" id="GO:0004029">
    <property type="term" value="F:aldehyde dehydrogenase (NAD+) activity"/>
    <property type="evidence" value="ECO:0007669"/>
    <property type="project" value="TreeGrafter"/>
</dbReference>
<sequence>MRVFVTGASGFVGSAVVSHLAAAGHVVVGLARSDSSAGRLAVLGASVVEGSLDDVDVIQQAAASSDAVTHLAFRHGEPAALAADTDLQVIEALGDALAGTGRPLVVTSGTLVLPPRRVGRETDRAVTDSPAAFRAASEKAALALAGRDIRVVVMRLAPMVHDAVRRGFAGTLIDIARRTGMSGYLGDGSQRWPAVHRQDAALLYRLALEHAPAGSVLHAVDEEGIPLAVLAGRIGALCGVPVRPIPIEQADAHFGWLARLVATDAPASSAMTRRLLGWRPSHRELIDDLAHMVEKSSS</sequence>
<evidence type="ECO:0000313" key="2">
    <source>
        <dbReference type="EMBL" id="ABK52255.1"/>
    </source>
</evidence>
<proteinExistence type="predicted"/>
<dbReference type="Proteomes" id="UP000008221">
    <property type="component" value="Chromosome"/>
</dbReference>
<evidence type="ECO:0000313" key="3">
    <source>
        <dbReference type="Proteomes" id="UP000008221"/>
    </source>
</evidence>
<dbReference type="SUPFAM" id="SSF51735">
    <property type="entry name" value="NAD(P)-binding Rossmann-fold domains"/>
    <property type="match status" value="1"/>
</dbReference>
<evidence type="ECO:0000259" key="1">
    <source>
        <dbReference type="Pfam" id="PF01370"/>
    </source>
</evidence>
<dbReference type="InterPro" id="IPR036291">
    <property type="entry name" value="NAD(P)-bd_dom_sf"/>
</dbReference>
<dbReference type="AlphaFoldDB" id="A0LS45"/>
<dbReference type="eggNOG" id="COG0451">
    <property type="taxonomic scope" value="Bacteria"/>
</dbReference>
<dbReference type="OrthoDB" id="9787292at2"/>
<dbReference type="HOGENOM" id="CLU_007383_12_3_11"/>
<dbReference type="Gene3D" id="3.40.50.720">
    <property type="entry name" value="NAD(P)-binding Rossmann-like Domain"/>
    <property type="match status" value="1"/>
</dbReference>
<dbReference type="InterPro" id="IPR001509">
    <property type="entry name" value="Epimerase_deHydtase"/>
</dbReference>
<organism evidence="2 3">
    <name type="scientific">Acidothermus cellulolyticus (strain ATCC 43068 / DSM 8971 / 11B)</name>
    <dbReference type="NCBI Taxonomy" id="351607"/>
    <lineage>
        <taxon>Bacteria</taxon>
        <taxon>Bacillati</taxon>
        <taxon>Actinomycetota</taxon>
        <taxon>Actinomycetes</taxon>
        <taxon>Acidothermales</taxon>
        <taxon>Acidothermaceae</taxon>
        <taxon>Acidothermus</taxon>
    </lineage>
</organism>
<dbReference type="CDD" id="cd05262">
    <property type="entry name" value="SDR_a7"/>
    <property type="match status" value="1"/>
</dbReference>
<dbReference type="STRING" id="351607.Acel_0482"/>
<dbReference type="InParanoid" id="A0LS45"/>
<dbReference type="GO" id="GO:0005737">
    <property type="term" value="C:cytoplasm"/>
    <property type="evidence" value="ECO:0007669"/>
    <property type="project" value="TreeGrafter"/>
</dbReference>
<dbReference type="EMBL" id="CP000481">
    <property type="protein sequence ID" value="ABK52255.1"/>
    <property type="molecule type" value="Genomic_DNA"/>
</dbReference>
<dbReference type="PANTHER" id="PTHR48079">
    <property type="entry name" value="PROTEIN YEEZ"/>
    <property type="match status" value="1"/>
</dbReference>
<gene>
    <name evidence="2" type="ordered locus">Acel_0482</name>
</gene>
<dbReference type="PANTHER" id="PTHR48079:SF6">
    <property type="entry name" value="NAD(P)-BINDING DOMAIN-CONTAINING PROTEIN-RELATED"/>
    <property type="match status" value="1"/>
</dbReference>
<keyword evidence="3" id="KW-1185">Reference proteome</keyword>
<dbReference type="InterPro" id="IPR051783">
    <property type="entry name" value="NAD(P)-dependent_oxidoreduct"/>
</dbReference>
<dbReference type="KEGG" id="ace:Acel_0482"/>
<protein>
    <submittedName>
        <fullName evidence="2">NAD-dependent epimerase/dehydratase</fullName>
    </submittedName>
</protein>
<dbReference type="RefSeq" id="WP_011719318.1">
    <property type="nucleotide sequence ID" value="NC_008578.1"/>
</dbReference>
<name>A0LS45_ACIC1</name>
<feature type="domain" description="NAD-dependent epimerase/dehydratase" evidence="1">
    <location>
        <begin position="3"/>
        <end position="212"/>
    </location>
</feature>
<dbReference type="Pfam" id="PF01370">
    <property type="entry name" value="Epimerase"/>
    <property type="match status" value="1"/>
</dbReference>
<accession>A0LS45</accession>
<reference evidence="2 3" key="1">
    <citation type="journal article" date="2009" name="Genome Res.">
        <title>Complete genome of the cellulolytic thermophile Acidothermus cellulolyticus 11B provides insights into its ecophysiological and evolutionary adaptations.</title>
        <authorList>
            <person name="Barabote R.D."/>
            <person name="Xie G."/>
            <person name="Leu D.H."/>
            <person name="Normand P."/>
            <person name="Necsulea A."/>
            <person name="Daubin V."/>
            <person name="Medigue C."/>
            <person name="Adney W.S."/>
            <person name="Xu X.C."/>
            <person name="Lapidus A."/>
            <person name="Parales R.E."/>
            <person name="Detter C."/>
            <person name="Pujic P."/>
            <person name="Bruce D."/>
            <person name="Lavire C."/>
            <person name="Challacombe J.F."/>
            <person name="Brettin T.S."/>
            <person name="Berry A.M."/>
        </authorList>
    </citation>
    <scope>NUCLEOTIDE SEQUENCE [LARGE SCALE GENOMIC DNA]</scope>
    <source>
        <strain evidence="3">ATCC 43068 / DSM 8971 / 11B</strain>
    </source>
</reference>